<comment type="caution">
    <text evidence="6">The sequence shown here is derived from an EMBL/GenBank/DDBJ whole genome shotgun (WGS) entry which is preliminary data.</text>
</comment>
<dbReference type="GO" id="GO:0043565">
    <property type="term" value="F:sequence-specific DNA binding"/>
    <property type="evidence" value="ECO:0007669"/>
    <property type="project" value="TreeGrafter"/>
</dbReference>
<evidence type="ECO:0000256" key="4">
    <source>
        <dbReference type="ARBA" id="ARBA00023163"/>
    </source>
</evidence>
<dbReference type="OrthoDB" id="9124618at2"/>
<dbReference type="GO" id="GO:0003700">
    <property type="term" value="F:DNA-binding transcription factor activity"/>
    <property type="evidence" value="ECO:0007669"/>
    <property type="project" value="InterPro"/>
</dbReference>
<evidence type="ECO:0000313" key="6">
    <source>
        <dbReference type="EMBL" id="OZI61034.1"/>
    </source>
</evidence>
<proteinExistence type="inferred from homology"/>
<dbReference type="SUPFAM" id="SSF46785">
    <property type="entry name" value="Winged helix' DNA-binding domain"/>
    <property type="match status" value="1"/>
</dbReference>
<dbReference type="Proteomes" id="UP000215767">
    <property type="component" value="Unassembled WGS sequence"/>
</dbReference>
<dbReference type="GO" id="GO:0006351">
    <property type="term" value="P:DNA-templated transcription"/>
    <property type="evidence" value="ECO:0007669"/>
    <property type="project" value="TreeGrafter"/>
</dbReference>
<dbReference type="SUPFAM" id="SSF53850">
    <property type="entry name" value="Periplasmic binding protein-like II"/>
    <property type="match status" value="1"/>
</dbReference>
<organism evidence="6 7">
    <name type="scientific">Bordetella genomosp. 11</name>
    <dbReference type="NCBI Taxonomy" id="1416808"/>
    <lineage>
        <taxon>Bacteria</taxon>
        <taxon>Pseudomonadati</taxon>
        <taxon>Pseudomonadota</taxon>
        <taxon>Betaproteobacteria</taxon>
        <taxon>Burkholderiales</taxon>
        <taxon>Alcaligenaceae</taxon>
        <taxon>Bordetella</taxon>
    </lineage>
</organism>
<dbReference type="EMBL" id="NEVS01000004">
    <property type="protein sequence ID" value="OZI61034.1"/>
    <property type="molecule type" value="Genomic_DNA"/>
</dbReference>
<keyword evidence="4" id="KW-0804">Transcription</keyword>
<evidence type="ECO:0000256" key="2">
    <source>
        <dbReference type="ARBA" id="ARBA00023015"/>
    </source>
</evidence>
<accession>A0A261UGJ9</accession>
<dbReference type="InterPro" id="IPR000847">
    <property type="entry name" value="LysR_HTH_N"/>
</dbReference>
<evidence type="ECO:0000259" key="5">
    <source>
        <dbReference type="PROSITE" id="PS50931"/>
    </source>
</evidence>
<dbReference type="Gene3D" id="1.10.10.10">
    <property type="entry name" value="Winged helix-like DNA-binding domain superfamily/Winged helix DNA-binding domain"/>
    <property type="match status" value="1"/>
</dbReference>
<dbReference type="InterPro" id="IPR036388">
    <property type="entry name" value="WH-like_DNA-bd_sf"/>
</dbReference>
<keyword evidence="2" id="KW-0805">Transcription regulation</keyword>
<sequence>MPLRLPPLSPLRFFEAAGRLQSFRLAAAELKVTPSAVSHGIAGLEEYLGVQLFDRGPRGLSLTPAGADYLAYVSEALAVLAVGTRRLPAPRARPGLSLTCAPTFASRWLVPRLAAFRARWPDVDVSLDTSPRQAGFPTDGFDFAIRMSRTAAAGPAWTRLFAERLVPLCSPAYRDSLCGPGGDADLRRAVLIHVPAASEEWQDWLQATGLENMEPAGTMRVDRLDLAFEAAVAGLGVALGRRPLVDDEIAAGTLVAAGPTIDAETAYWLVARDGADQEPALAGFRLWLLDEMSGSVRT</sequence>
<keyword evidence="7" id="KW-1185">Reference proteome</keyword>
<dbReference type="Pfam" id="PF03466">
    <property type="entry name" value="LysR_substrate"/>
    <property type="match status" value="1"/>
</dbReference>
<dbReference type="PANTHER" id="PTHR30537">
    <property type="entry name" value="HTH-TYPE TRANSCRIPTIONAL REGULATOR"/>
    <property type="match status" value="1"/>
</dbReference>
<reference evidence="7" key="1">
    <citation type="submission" date="2017-05" db="EMBL/GenBank/DDBJ databases">
        <title>Complete and WGS of Bordetella genogroups.</title>
        <authorList>
            <person name="Spilker T."/>
            <person name="Lipuma J."/>
        </authorList>
    </citation>
    <scope>NUCLEOTIDE SEQUENCE [LARGE SCALE GENOMIC DNA]</scope>
    <source>
        <strain evidence="7">AU8856</strain>
    </source>
</reference>
<protein>
    <submittedName>
        <fullName evidence="6">Transcriptional regulator</fullName>
    </submittedName>
</protein>
<name>A0A261UGJ9_9BORD</name>
<dbReference type="InterPro" id="IPR036390">
    <property type="entry name" value="WH_DNA-bd_sf"/>
</dbReference>
<evidence type="ECO:0000313" key="7">
    <source>
        <dbReference type="Proteomes" id="UP000215767"/>
    </source>
</evidence>
<comment type="similarity">
    <text evidence="1">Belongs to the LysR transcriptional regulatory family.</text>
</comment>
<dbReference type="InterPro" id="IPR058163">
    <property type="entry name" value="LysR-type_TF_proteobact-type"/>
</dbReference>
<dbReference type="Gene3D" id="3.40.190.10">
    <property type="entry name" value="Periplasmic binding protein-like II"/>
    <property type="match status" value="2"/>
</dbReference>
<dbReference type="PRINTS" id="PR00039">
    <property type="entry name" value="HTHLYSR"/>
</dbReference>
<dbReference type="PANTHER" id="PTHR30537:SF74">
    <property type="entry name" value="HTH-TYPE TRANSCRIPTIONAL REGULATOR TRPI"/>
    <property type="match status" value="1"/>
</dbReference>
<dbReference type="PROSITE" id="PS50931">
    <property type="entry name" value="HTH_LYSR"/>
    <property type="match status" value="1"/>
</dbReference>
<evidence type="ECO:0000256" key="1">
    <source>
        <dbReference type="ARBA" id="ARBA00009437"/>
    </source>
</evidence>
<gene>
    <name evidence="6" type="ORF">CAL28_16940</name>
</gene>
<dbReference type="AlphaFoldDB" id="A0A261UGJ9"/>
<feature type="domain" description="HTH lysR-type" evidence="5">
    <location>
        <begin position="1"/>
        <end position="63"/>
    </location>
</feature>
<keyword evidence="3" id="KW-0238">DNA-binding</keyword>
<dbReference type="Pfam" id="PF00126">
    <property type="entry name" value="HTH_1"/>
    <property type="match status" value="1"/>
</dbReference>
<dbReference type="InterPro" id="IPR005119">
    <property type="entry name" value="LysR_subst-bd"/>
</dbReference>
<dbReference type="CDD" id="cd08432">
    <property type="entry name" value="PBP2_GcdR_TrpI_HvrB_AmpR_like"/>
    <property type="match status" value="1"/>
</dbReference>
<evidence type="ECO:0000256" key="3">
    <source>
        <dbReference type="ARBA" id="ARBA00023125"/>
    </source>
</evidence>
<dbReference type="RefSeq" id="WP_094842444.1">
    <property type="nucleotide sequence ID" value="NZ_NEVS01000004.1"/>
</dbReference>